<dbReference type="SMART" id="SM00119">
    <property type="entry name" value="HECTc"/>
    <property type="match status" value="1"/>
</dbReference>
<dbReference type="InterPro" id="IPR035983">
    <property type="entry name" value="Hect_E3_ubiquitin_ligase"/>
</dbReference>
<evidence type="ECO:0000313" key="10">
    <source>
        <dbReference type="EMBL" id="CAG7862438.1"/>
    </source>
</evidence>
<dbReference type="Gramene" id="A09p29050.2_BraZ1">
    <property type="protein sequence ID" value="A09p29050.2_BraZ1.CDS"/>
    <property type="gene ID" value="A09g29050.2_BraZ1"/>
</dbReference>
<evidence type="ECO:0000256" key="2">
    <source>
        <dbReference type="ARBA" id="ARBA00004906"/>
    </source>
</evidence>
<dbReference type="FunFam" id="3.30.2410.10:FF:000020">
    <property type="entry name" value="E3 ubiquitin-protein ligase UPL5"/>
    <property type="match status" value="1"/>
</dbReference>
<evidence type="ECO:0000259" key="9">
    <source>
        <dbReference type="PROSITE" id="PS50237"/>
    </source>
</evidence>
<dbReference type="EC" id="2.3.2.26" evidence="3"/>
<comment type="pathway">
    <text evidence="2">Protein modification; protein ubiquitination.</text>
</comment>
<evidence type="ECO:0000256" key="4">
    <source>
        <dbReference type="ARBA" id="ARBA00022679"/>
    </source>
</evidence>
<comment type="catalytic activity">
    <reaction evidence="1">
        <text>S-ubiquitinyl-[E2 ubiquitin-conjugating enzyme]-L-cysteine + [acceptor protein]-L-lysine = [E2 ubiquitin-conjugating enzyme]-L-cysteine + N(6)-ubiquitinyl-[acceptor protein]-L-lysine.</text>
        <dbReference type="EC" id="2.3.2.26"/>
    </reaction>
</comment>
<dbReference type="InterPro" id="IPR019956">
    <property type="entry name" value="Ubiquitin_dom"/>
</dbReference>
<reference evidence="11" key="1">
    <citation type="submission" date="2018-11" db="EMBL/GenBank/DDBJ databases">
        <authorList>
            <consortium name="Genoscope - CEA"/>
            <person name="William W."/>
        </authorList>
    </citation>
    <scope>NUCLEOTIDE SEQUENCE</scope>
</reference>
<proteinExistence type="predicted"/>
<feature type="region of interest" description="Disordered" evidence="7">
    <location>
        <begin position="1"/>
        <end position="28"/>
    </location>
</feature>
<dbReference type="AlphaFoldDB" id="A0A3P5Y0J1"/>
<dbReference type="InterPro" id="IPR000626">
    <property type="entry name" value="Ubiquitin-like_dom"/>
</dbReference>
<evidence type="ECO:0000256" key="1">
    <source>
        <dbReference type="ARBA" id="ARBA00000885"/>
    </source>
</evidence>
<feature type="region of interest" description="Disordered" evidence="7">
    <location>
        <begin position="53"/>
        <end position="97"/>
    </location>
</feature>
<feature type="active site" description="Glycyl thioester intermediate" evidence="6">
    <location>
        <position position="850"/>
    </location>
</feature>
<dbReference type="SMR" id="A0A3P5Y0J1"/>
<dbReference type="Pfam" id="PF00632">
    <property type="entry name" value="HECT"/>
    <property type="match status" value="1"/>
</dbReference>
<evidence type="ECO:0000256" key="6">
    <source>
        <dbReference type="PROSITE-ProRule" id="PRU00104"/>
    </source>
</evidence>
<dbReference type="Gene3D" id="3.30.2410.10">
    <property type="entry name" value="Hect, E3 ligase catalytic domain"/>
    <property type="match status" value="1"/>
</dbReference>
<dbReference type="PANTHER" id="PTHR11254:SF424">
    <property type="entry name" value="E3 UBIQUITIN-PROTEIN LIGASE UPL5"/>
    <property type="match status" value="1"/>
</dbReference>
<dbReference type="SUPFAM" id="SSF54236">
    <property type="entry name" value="Ubiquitin-like"/>
    <property type="match status" value="1"/>
</dbReference>
<dbReference type="Gene3D" id="3.90.1750.10">
    <property type="entry name" value="Hect, E3 ligase catalytic domains"/>
    <property type="match status" value="1"/>
</dbReference>
<dbReference type="GO" id="GO:0061630">
    <property type="term" value="F:ubiquitin protein ligase activity"/>
    <property type="evidence" value="ECO:0007669"/>
    <property type="project" value="UniProtKB-EC"/>
</dbReference>
<dbReference type="InterPro" id="IPR029071">
    <property type="entry name" value="Ubiquitin-like_domsf"/>
</dbReference>
<dbReference type="CDD" id="cd00078">
    <property type="entry name" value="HECTc"/>
    <property type="match status" value="1"/>
</dbReference>
<dbReference type="SUPFAM" id="SSF56204">
    <property type="entry name" value="Hect, E3 ligase catalytic domain"/>
    <property type="match status" value="1"/>
</dbReference>
<dbReference type="PRINTS" id="PR00348">
    <property type="entry name" value="UBIQUITIN"/>
</dbReference>
<evidence type="ECO:0000259" key="8">
    <source>
        <dbReference type="PROSITE" id="PS50053"/>
    </source>
</evidence>
<feature type="compositionally biased region" description="Low complexity" evidence="7">
    <location>
        <begin position="81"/>
        <end position="97"/>
    </location>
</feature>
<dbReference type="Gene3D" id="3.30.2160.10">
    <property type="entry name" value="Hect, E3 ligase catalytic domain"/>
    <property type="match status" value="1"/>
</dbReference>
<dbReference type="EMBL" id="LR031568">
    <property type="protein sequence ID" value="VDC60639.1"/>
    <property type="molecule type" value="Genomic_DNA"/>
</dbReference>
<dbReference type="SMART" id="SM00213">
    <property type="entry name" value="UBQ"/>
    <property type="match status" value="1"/>
</dbReference>
<feature type="domain" description="HECT" evidence="9">
    <location>
        <begin position="545"/>
        <end position="882"/>
    </location>
</feature>
<dbReference type="InterPro" id="IPR000569">
    <property type="entry name" value="HECT_dom"/>
</dbReference>
<dbReference type="InterPro" id="IPR050409">
    <property type="entry name" value="E3_ubiq-protein_ligase"/>
</dbReference>
<keyword evidence="4" id="KW-0808">Transferase</keyword>
<dbReference type="Pfam" id="PF00240">
    <property type="entry name" value="ubiquitin"/>
    <property type="match status" value="1"/>
</dbReference>
<name>A0A3P5Y0J1_BRACM</name>
<protein>
    <recommendedName>
        <fullName evidence="3">HECT-type E3 ubiquitin transferase</fullName>
        <ecNumber evidence="3">2.3.2.26</ecNumber>
    </recommendedName>
</protein>
<dbReference type="PROSITE" id="PS50237">
    <property type="entry name" value="HECT"/>
    <property type="match status" value="1"/>
</dbReference>
<feature type="domain" description="Ubiquitin-like" evidence="8">
    <location>
        <begin position="105"/>
        <end position="181"/>
    </location>
</feature>
<sequence>MTLRRSTAADSPISHRSPLAVAGTDNHKRKLDDYAADYGLDLLQKMKRHEVDADRISPASQQKPLTSGENYRSLYTPGECSSSSSPSSSSSSLPESWTRSESTRLQLFVRMMSGGKTIVIHADRNDTVEHLHHRIQLKTQIPVTEQRVIYKGKQLQFEHTLSHYSIEHDSSLHLVGRMQSTEYPVACQTVDEIMSTISRMHRGENLYGGRTNINDKLVKFFARIPAESNRSSAKYLKIFSNSSVPAALVMLFVSPLEINKACGKSSIKLFLNSCVALPVHQQNSCLPVVLEFCRLLRGACPDNKLYASCRNTLGSMLDLVCKSDEFQFRLFTIGEEIYPCVTELADIIVRELVENTGPGLSEVQKFSSFWQPLKRAITAQLPCLFPVAMPLRNTVMEAEIGKLFQIFRRLMTVMDICMTRIESSLGNRGVANTEAMSATWSQYLAVLKVVDSMCELYQGAKEQLASLLNARKVSFSALVLKFAKRGDDDHQWIFDYKEATTFESRRHLAMLLFPDVKEDYDEMHEMLIDRSNLFAESFEYISGATPGSLHSGLFMEFKNEEATGPGVLREWFYLVCQEIFNPRNALFLRSADDFRRFSPNPASKVDPLHLSYFEFTGRVIALALMHKVQVGVLFDRVFFSQLAHPEISLEDIKDTDRVMYNSCKQILEMDPAFFDSNAGLGLTFELETEELGKRETVELLPDGRSIAVNSENREQYVKLLIKQRFAASISQHVERFSKGFSDILSDSVPAFFKRIYLEDFDGMLRGGENPISIDDWKAHTEYNGFKETDRQIDWFWKIMKKMTEEERRSVLFFWTSTKFIPVEGFRGLSSKLYIYRLHEANDRLPTSHTCFYRLCLPKYPTMGLMEQRLRFIAQDHVSSSFGKW</sequence>
<evidence type="ECO:0000256" key="3">
    <source>
        <dbReference type="ARBA" id="ARBA00012485"/>
    </source>
</evidence>
<dbReference type="PANTHER" id="PTHR11254">
    <property type="entry name" value="HECT DOMAIN UBIQUITIN-PROTEIN LIGASE"/>
    <property type="match status" value="1"/>
</dbReference>
<evidence type="ECO:0000256" key="7">
    <source>
        <dbReference type="SAM" id="MobiDB-lite"/>
    </source>
</evidence>
<dbReference type="Gene3D" id="3.10.20.90">
    <property type="entry name" value="Phosphatidylinositol 3-kinase Catalytic Subunit, Chain A, domain 1"/>
    <property type="match status" value="1"/>
</dbReference>
<feature type="compositionally biased region" description="Polar residues" evidence="7">
    <location>
        <begin position="58"/>
        <end position="70"/>
    </location>
</feature>
<accession>A0A3P5Y0J1</accession>
<evidence type="ECO:0000256" key="5">
    <source>
        <dbReference type="ARBA" id="ARBA00022786"/>
    </source>
</evidence>
<evidence type="ECO:0000313" key="11">
    <source>
        <dbReference type="EMBL" id="VDC60639.1"/>
    </source>
</evidence>
<gene>
    <name evidence="11" type="ORF">BRAA09T38250Z</name>
    <name evidence="10" type="ORF">BRAPAZ1V2_A09P29050.2</name>
</gene>
<dbReference type="EMBL" id="LS974625">
    <property type="protein sequence ID" value="CAG7862438.1"/>
    <property type="molecule type" value="Genomic_DNA"/>
</dbReference>
<dbReference type="PROSITE" id="PS50053">
    <property type="entry name" value="UBIQUITIN_2"/>
    <property type="match status" value="1"/>
</dbReference>
<dbReference type="Proteomes" id="UP000694005">
    <property type="component" value="Chromosome A09"/>
</dbReference>
<keyword evidence="5 6" id="KW-0833">Ubl conjugation pathway</keyword>
<organism evidence="11">
    <name type="scientific">Brassica campestris</name>
    <name type="common">Field mustard</name>
    <dbReference type="NCBI Taxonomy" id="3711"/>
    <lineage>
        <taxon>Eukaryota</taxon>
        <taxon>Viridiplantae</taxon>
        <taxon>Streptophyta</taxon>
        <taxon>Embryophyta</taxon>
        <taxon>Tracheophyta</taxon>
        <taxon>Spermatophyta</taxon>
        <taxon>Magnoliopsida</taxon>
        <taxon>eudicotyledons</taxon>
        <taxon>Gunneridae</taxon>
        <taxon>Pentapetalae</taxon>
        <taxon>rosids</taxon>
        <taxon>malvids</taxon>
        <taxon>Brassicales</taxon>
        <taxon>Brassicaceae</taxon>
        <taxon>Brassiceae</taxon>
        <taxon>Brassica</taxon>
    </lineage>
</organism>